<dbReference type="AlphaFoldDB" id="A0A8H7PFL6"/>
<dbReference type="GO" id="GO:0042273">
    <property type="term" value="P:ribosomal large subunit biogenesis"/>
    <property type="evidence" value="ECO:0007669"/>
    <property type="project" value="TreeGrafter"/>
</dbReference>
<evidence type="ECO:0000256" key="4">
    <source>
        <dbReference type="ARBA" id="ARBA00015522"/>
    </source>
</evidence>
<comment type="function">
    <text evidence="1">Involved in the biogenesis of the 60S ribosomal subunit.</text>
</comment>
<evidence type="ECO:0000256" key="1">
    <source>
        <dbReference type="ARBA" id="ARBA00002889"/>
    </source>
</evidence>
<organism evidence="8 9">
    <name type="scientific">Umbelopsis vinacea</name>
    <dbReference type="NCBI Taxonomy" id="44442"/>
    <lineage>
        <taxon>Eukaryota</taxon>
        <taxon>Fungi</taxon>
        <taxon>Fungi incertae sedis</taxon>
        <taxon>Mucoromycota</taxon>
        <taxon>Mucoromycotina</taxon>
        <taxon>Umbelopsidomycetes</taxon>
        <taxon>Umbelopsidales</taxon>
        <taxon>Umbelopsidaceae</taxon>
        <taxon>Umbelopsis</taxon>
    </lineage>
</organism>
<name>A0A8H7PFL6_9FUNG</name>
<sequence length="211" mass="24413">MANPRQRKMNRAGNRVTRRTANKHKKKVVITGNDIIKANWDRKKTLRQNYEKLGLLTSLNGTTGGREILNTVKPEESEEPTELKELTEEEIEKLKKTLKPGEGFIQRDDDGNVVRIIVGDRKSHDEILEEEAEKVEAKTDVVRALEEQAANALIVERHQTQFESDWVAQLIAKHGDDYQAMFWDKKLNEYQQTAAQLKKKCQKYIKSRSQQ</sequence>
<dbReference type="EMBL" id="JAEPRA010000020">
    <property type="protein sequence ID" value="KAG2173057.1"/>
    <property type="molecule type" value="Genomic_DNA"/>
</dbReference>
<accession>A0A8H7PFL6</accession>
<gene>
    <name evidence="8" type="ORF">INT44_007030</name>
</gene>
<evidence type="ECO:0000313" key="8">
    <source>
        <dbReference type="EMBL" id="KAG2173057.1"/>
    </source>
</evidence>
<comment type="subcellular location">
    <subcellularLocation>
        <location evidence="2">Nucleus</location>
        <location evidence="2">Nucleolus</location>
    </subcellularLocation>
</comment>
<evidence type="ECO:0000256" key="6">
    <source>
        <dbReference type="SAM" id="Coils"/>
    </source>
</evidence>
<evidence type="ECO:0000256" key="5">
    <source>
        <dbReference type="ARBA" id="ARBA00023242"/>
    </source>
</evidence>
<feature type="coiled-coil region" evidence="6">
    <location>
        <begin position="180"/>
        <end position="207"/>
    </location>
</feature>
<evidence type="ECO:0000256" key="3">
    <source>
        <dbReference type="ARBA" id="ARBA00008479"/>
    </source>
</evidence>
<dbReference type="InterPro" id="IPR019002">
    <property type="entry name" value="Ribosome_biogenesis_Nop16"/>
</dbReference>
<feature type="region of interest" description="Disordered" evidence="7">
    <location>
        <begin position="1"/>
        <end position="23"/>
    </location>
</feature>
<dbReference type="Proteomes" id="UP000612746">
    <property type="component" value="Unassembled WGS sequence"/>
</dbReference>
<dbReference type="PANTHER" id="PTHR13243">
    <property type="entry name" value="HSPC111 PROTEIN-RELATED"/>
    <property type="match status" value="1"/>
</dbReference>
<comment type="caution">
    <text evidence="8">The sequence shown here is derived from an EMBL/GenBank/DDBJ whole genome shotgun (WGS) entry which is preliminary data.</text>
</comment>
<keyword evidence="9" id="KW-1185">Reference proteome</keyword>
<dbReference type="OrthoDB" id="285729at2759"/>
<protein>
    <recommendedName>
        <fullName evidence="4">Nucleolar protein 16</fullName>
    </recommendedName>
</protein>
<dbReference type="PANTHER" id="PTHR13243:SF1">
    <property type="entry name" value="NUCLEOLAR PROTEIN 16"/>
    <property type="match status" value="1"/>
</dbReference>
<dbReference type="GO" id="GO:0005730">
    <property type="term" value="C:nucleolus"/>
    <property type="evidence" value="ECO:0007669"/>
    <property type="project" value="UniProtKB-SubCell"/>
</dbReference>
<dbReference type="Pfam" id="PF09420">
    <property type="entry name" value="Nop16"/>
    <property type="match status" value="1"/>
</dbReference>
<reference evidence="8" key="1">
    <citation type="submission" date="2020-12" db="EMBL/GenBank/DDBJ databases">
        <title>Metabolic potential, ecology and presence of endohyphal bacteria is reflected in genomic diversity of Mucoromycotina.</title>
        <authorList>
            <person name="Muszewska A."/>
            <person name="Okrasinska A."/>
            <person name="Steczkiewicz K."/>
            <person name="Drgas O."/>
            <person name="Orlowska M."/>
            <person name="Perlinska-Lenart U."/>
            <person name="Aleksandrzak-Piekarczyk T."/>
            <person name="Szatraj K."/>
            <person name="Zielenkiewicz U."/>
            <person name="Pilsyk S."/>
            <person name="Malc E."/>
            <person name="Mieczkowski P."/>
            <person name="Kruszewska J.S."/>
            <person name="Biernat P."/>
            <person name="Pawlowska J."/>
        </authorList>
    </citation>
    <scope>NUCLEOTIDE SEQUENCE</scope>
    <source>
        <strain evidence="8">WA0000051536</strain>
    </source>
</reference>
<proteinExistence type="inferred from homology"/>
<keyword evidence="6" id="KW-0175">Coiled coil</keyword>
<keyword evidence="5" id="KW-0539">Nucleus</keyword>
<evidence type="ECO:0000256" key="2">
    <source>
        <dbReference type="ARBA" id="ARBA00004604"/>
    </source>
</evidence>
<evidence type="ECO:0000313" key="9">
    <source>
        <dbReference type="Proteomes" id="UP000612746"/>
    </source>
</evidence>
<comment type="similarity">
    <text evidence="3">Belongs to the NOP16 family.</text>
</comment>
<evidence type="ECO:0000256" key="7">
    <source>
        <dbReference type="SAM" id="MobiDB-lite"/>
    </source>
</evidence>